<dbReference type="NCBIfam" id="TIGR01552">
    <property type="entry name" value="phd_fam"/>
    <property type="match status" value="1"/>
</dbReference>
<dbReference type="PANTHER" id="PTHR35377">
    <property type="entry name" value="ANTITOXIN VAPB49-RELATED-RELATED"/>
    <property type="match status" value="1"/>
</dbReference>
<dbReference type="Proteomes" id="UP001174210">
    <property type="component" value="Unassembled WGS sequence"/>
</dbReference>
<organism evidence="3 4">
    <name type="scientific">Leifsonia virtsii</name>
    <dbReference type="NCBI Taxonomy" id="3035915"/>
    <lineage>
        <taxon>Bacteria</taxon>
        <taxon>Bacillati</taxon>
        <taxon>Actinomycetota</taxon>
        <taxon>Actinomycetes</taxon>
        <taxon>Micrococcales</taxon>
        <taxon>Microbacteriaceae</taxon>
        <taxon>Leifsonia</taxon>
    </lineage>
</organism>
<comment type="similarity">
    <text evidence="1 2">Belongs to the phD/YefM antitoxin family.</text>
</comment>
<evidence type="ECO:0000256" key="2">
    <source>
        <dbReference type="RuleBase" id="RU362080"/>
    </source>
</evidence>
<dbReference type="InterPro" id="IPR036165">
    <property type="entry name" value="YefM-like_sf"/>
</dbReference>
<dbReference type="Pfam" id="PF02604">
    <property type="entry name" value="PhdYeFM_antitox"/>
    <property type="match status" value="1"/>
</dbReference>
<reference evidence="3" key="1">
    <citation type="submission" date="2023-03" db="EMBL/GenBank/DDBJ databases">
        <title>MT1 and MT2 Draft Genomes of Novel Species.</title>
        <authorList>
            <person name="Venkateswaran K."/>
        </authorList>
    </citation>
    <scope>NUCLEOTIDE SEQUENCE</scope>
    <source>
        <strain evidence="3">F6_8S_P_1A</strain>
    </source>
</reference>
<accession>A0ABT8IUM6</accession>
<dbReference type="Gene3D" id="3.40.1620.10">
    <property type="entry name" value="YefM-like domain"/>
    <property type="match status" value="1"/>
</dbReference>
<evidence type="ECO:0000313" key="3">
    <source>
        <dbReference type="EMBL" id="MDN4596508.1"/>
    </source>
</evidence>
<evidence type="ECO:0000256" key="1">
    <source>
        <dbReference type="ARBA" id="ARBA00009981"/>
    </source>
</evidence>
<comment type="function">
    <text evidence="2">Antitoxin component of a type II toxin-antitoxin (TA) system.</text>
</comment>
<dbReference type="SUPFAM" id="SSF143120">
    <property type="entry name" value="YefM-like"/>
    <property type="match status" value="1"/>
</dbReference>
<comment type="caution">
    <text evidence="3">The sequence shown here is derived from an EMBL/GenBank/DDBJ whole genome shotgun (WGS) entry which is preliminary data.</text>
</comment>
<name>A0ABT8IUM6_9MICO</name>
<evidence type="ECO:0000313" key="4">
    <source>
        <dbReference type="Proteomes" id="UP001174210"/>
    </source>
</evidence>
<dbReference type="InterPro" id="IPR006442">
    <property type="entry name" value="Antitoxin_Phd/YefM"/>
</dbReference>
<protein>
    <recommendedName>
        <fullName evidence="2">Antitoxin</fullName>
    </recommendedName>
</protein>
<gene>
    <name evidence="3" type="ORF">P5G59_05095</name>
</gene>
<proteinExistence type="inferred from homology"/>
<sequence length="78" mass="8466">METVSVRDLRNHGGDILDRVARGEHLTITRDGAAVAELSPLSPPGRALSVLLEARRAIPAVDPRTLLADIDEIVDQSW</sequence>
<dbReference type="RefSeq" id="WP_301216620.1">
    <property type="nucleotide sequence ID" value="NZ_JAROCB010000001.1"/>
</dbReference>
<keyword evidence="4" id="KW-1185">Reference proteome</keyword>
<dbReference type="EMBL" id="JAROCB010000001">
    <property type="protein sequence ID" value="MDN4596508.1"/>
    <property type="molecule type" value="Genomic_DNA"/>
</dbReference>
<dbReference type="InterPro" id="IPR051416">
    <property type="entry name" value="phD-YefM_TA_antitoxins"/>
</dbReference>